<dbReference type="Proteomes" id="UP000005408">
    <property type="component" value="Unassembled WGS sequence"/>
</dbReference>
<dbReference type="AlphaFoldDB" id="A0A8W8N104"/>
<feature type="transmembrane region" description="Helical" evidence="5">
    <location>
        <begin position="142"/>
        <end position="164"/>
    </location>
</feature>
<evidence type="ECO:0000256" key="4">
    <source>
        <dbReference type="ARBA" id="ARBA00023136"/>
    </source>
</evidence>
<keyword evidence="2 5" id="KW-0812">Transmembrane</keyword>
<dbReference type="EnsemblMetazoa" id="G4847.1">
    <property type="protein sequence ID" value="G4847.1:cds"/>
    <property type="gene ID" value="G4847"/>
</dbReference>
<reference evidence="6" key="1">
    <citation type="submission" date="2022-08" db="UniProtKB">
        <authorList>
            <consortium name="EnsemblMetazoa"/>
        </authorList>
    </citation>
    <scope>IDENTIFICATION</scope>
    <source>
        <strain evidence="6">05x7-T-G4-1.051#20</strain>
    </source>
</reference>
<feature type="transmembrane region" description="Helical" evidence="5">
    <location>
        <begin position="109"/>
        <end position="130"/>
    </location>
</feature>
<protein>
    <recommendedName>
        <fullName evidence="8">Claudin</fullName>
    </recommendedName>
</protein>
<dbReference type="PANTHER" id="PTHR21284:SF12">
    <property type="entry name" value="EG:80H7.2 PROTEIN"/>
    <property type="match status" value="1"/>
</dbReference>
<feature type="transmembrane region" description="Helical" evidence="5">
    <location>
        <begin position="35"/>
        <end position="60"/>
    </location>
</feature>
<comment type="subcellular location">
    <subcellularLocation>
        <location evidence="1">Membrane</location>
        <topology evidence="1">Multi-pass membrane protein</topology>
    </subcellularLocation>
</comment>
<keyword evidence="4 5" id="KW-0472">Membrane</keyword>
<evidence type="ECO:0000313" key="6">
    <source>
        <dbReference type="EnsemblMetazoa" id="G4847.1:cds"/>
    </source>
</evidence>
<accession>A0A8W8N104</accession>
<keyword evidence="3 5" id="KW-1133">Transmembrane helix</keyword>
<dbReference type="PANTHER" id="PTHR21284">
    <property type="entry name" value="EG:80H7.2 PROTEIN"/>
    <property type="match status" value="1"/>
</dbReference>
<dbReference type="Pfam" id="PF00822">
    <property type="entry name" value="PMP22_Claudin"/>
    <property type="match status" value="1"/>
</dbReference>
<evidence type="ECO:0000256" key="5">
    <source>
        <dbReference type="SAM" id="Phobius"/>
    </source>
</evidence>
<dbReference type="InterPro" id="IPR004031">
    <property type="entry name" value="PMP22/EMP/MP20/Claudin"/>
</dbReference>
<proteinExistence type="predicted"/>
<keyword evidence="7" id="KW-1185">Reference proteome</keyword>
<feature type="transmembrane region" description="Helical" evidence="5">
    <location>
        <begin position="184"/>
        <end position="211"/>
    </location>
</feature>
<evidence type="ECO:0000313" key="7">
    <source>
        <dbReference type="Proteomes" id="UP000005408"/>
    </source>
</evidence>
<dbReference type="InterPro" id="IPR017974">
    <property type="entry name" value="Claudin_CS"/>
</dbReference>
<dbReference type="Gene3D" id="1.20.140.150">
    <property type="match status" value="1"/>
</dbReference>
<evidence type="ECO:0008006" key="8">
    <source>
        <dbReference type="Google" id="ProtNLM"/>
    </source>
</evidence>
<sequence length="217" mass="22810">MQRVNTTGKIGREYNEASTERLESNKMAIDRKISLIGLAAIVVLILGGILHIVALASPYWHTTSALLFNGKMLRVGNSGLWVECIATTGVTTCGSPVIADEAWMGAVRAMAILGMLTGSGALVTLGLYTFLRLETWSRILKLSAIGACIGAGVLILIGAIIYGASARDGKYSPGGFNTGSSSRMVYTLSWSFGLSITGAILCFVSGILTGFATKPKL</sequence>
<dbReference type="PROSITE" id="PS01346">
    <property type="entry name" value="CLAUDIN"/>
    <property type="match status" value="1"/>
</dbReference>
<name>A0A8W8N104_MAGGI</name>
<evidence type="ECO:0000256" key="1">
    <source>
        <dbReference type="ARBA" id="ARBA00004141"/>
    </source>
</evidence>
<evidence type="ECO:0000256" key="2">
    <source>
        <dbReference type="ARBA" id="ARBA00022692"/>
    </source>
</evidence>
<dbReference type="GO" id="GO:0016020">
    <property type="term" value="C:membrane"/>
    <property type="evidence" value="ECO:0007669"/>
    <property type="project" value="UniProtKB-SubCell"/>
</dbReference>
<organism evidence="6 7">
    <name type="scientific">Magallana gigas</name>
    <name type="common">Pacific oyster</name>
    <name type="synonym">Crassostrea gigas</name>
    <dbReference type="NCBI Taxonomy" id="29159"/>
    <lineage>
        <taxon>Eukaryota</taxon>
        <taxon>Metazoa</taxon>
        <taxon>Spiralia</taxon>
        <taxon>Lophotrochozoa</taxon>
        <taxon>Mollusca</taxon>
        <taxon>Bivalvia</taxon>
        <taxon>Autobranchia</taxon>
        <taxon>Pteriomorphia</taxon>
        <taxon>Ostreida</taxon>
        <taxon>Ostreoidea</taxon>
        <taxon>Ostreidae</taxon>
        <taxon>Magallana</taxon>
    </lineage>
</organism>
<evidence type="ECO:0000256" key="3">
    <source>
        <dbReference type="ARBA" id="ARBA00022989"/>
    </source>
</evidence>